<dbReference type="GO" id="GO:0043565">
    <property type="term" value="F:sequence-specific DNA binding"/>
    <property type="evidence" value="ECO:0007669"/>
    <property type="project" value="InterPro"/>
</dbReference>
<dbReference type="SUPFAM" id="SSF46689">
    <property type="entry name" value="Homeodomain-like"/>
    <property type="match status" value="2"/>
</dbReference>
<dbReference type="AlphaFoldDB" id="A0A7T4N7X9"/>
<keyword evidence="3" id="KW-0804">Transcription</keyword>
<dbReference type="PROSITE" id="PS00041">
    <property type="entry name" value="HTH_ARAC_FAMILY_1"/>
    <property type="match status" value="1"/>
</dbReference>
<dbReference type="Pfam" id="PF12852">
    <property type="entry name" value="Cupin_6"/>
    <property type="match status" value="1"/>
</dbReference>
<dbReference type="PRINTS" id="PR00032">
    <property type="entry name" value="HTHARAC"/>
</dbReference>
<dbReference type="KEGG" id="pgis:I6I06_17740"/>
<dbReference type="Proteomes" id="UP000595610">
    <property type="component" value="Chromosome 2"/>
</dbReference>
<dbReference type="InterPro" id="IPR050204">
    <property type="entry name" value="AraC_XylS_family_regulators"/>
</dbReference>
<name>A0A7T4N7X9_9BURK</name>
<dbReference type="EMBL" id="CP066076">
    <property type="protein sequence ID" value="QQC66847.1"/>
    <property type="molecule type" value="Genomic_DNA"/>
</dbReference>
<evidence type="ECO:0000256" key="4">
    <source>
        <dbReference type="SAM" id="MobiDB-lite"/>
    </source>
</evidence>
<dbReference type="PROSITE" id="PS01124">
    <property type="entry name" value="HTH_ARAC_FAMILY_2"/>
    <property type="match status" value="1"/>
</dbReference>
<sequence length="343" mass="37084">MRVNMSASQLARGPCPEHGFNPGTHPVPTSNAPRIAPKDLNELMTLLEIQVLGLSECLVSPGFILELDGNAAPGIHYILSGTGRLHIEGAEPVELTPHTLLIVPPRHPLRLEVPSHHAGIAPTTVLGREHKKVVDSVSRFRAGNEEPMTMMICGYFRATYGASIDLFQTLSTPIVECFDAADRLDVYLRSAFDELAAQEVGAGAMSGALLKQVIVALVRRSLKSNALWMERFALLGDPQIARAFAEMVARPAAPHTVASLAATAFLSRSAFMARFSDALGESPMQVLRDIRMRQAAAQLRTGDVTLDQVARNAGYASRGTFVRAFRDVYGTSPADYRTDTPAA</sequence>
<evidence type="ECO:0000256" key="2">
    <source>
        <dbReference type="ARBA" id="ARBA00023125"/>
    </source>
</evidence>
<feature type="domain" description="HTH araC/xylS-type" evidence="5">
    <location>
        <begin position="238"/>
        <end position="339"/>
    </location>
</feature>
<evidence type="ECO:0000313" key="7">
    <source>
        <dbReference type="Proteomes" id="UP000595610"/>
    </source>
</evidence>
<dbReference type="Pfam" id="PF12833">
    <property type="entry name" value="HTH_18"/>
    <property type="match status" value="1"/>
</dbReference>
<dbReference type="PANTHER" id="PTHR46796:SF13">
    <property type="entry name" value="HTH-TYPE TRANSCRIPTIONAL ACTIVATOR RHAS"/>
    <property type="match status" value="1"/>
</dbReference>
<dbReference type="PANTHER" id="PTHR46796">
    <property type="entry name" value="HTH-TYPE TRANSCRIPTIONAL ACTIVATOR RHAS-RELATED"/>
    <property type="match status" value="1"/>
</dbReference>
<gene>
    <name evidence="6" type="ORF">I6I06_17740</name>
</gene>
<dbReference type="InterPro" id="IPR020449">
    <property type="entry name" value="Tscrpt_reg_AraC-type_HTH"/>
</dbReference>
<proteinExistence type="predicted"/>
<dbReference type="GO" id="GO:0003700">
    <property type="term" value="F:DNA-binding transcription factor activity"/>
    <property type="evidence" value="ECO:0007669"/>
    <property type="project" value="InterPro"/>
</dbReference>
<protein>
    <submittedName>
        <fullName evidence="6">AraC family transcriptional regulator</fullName>
    </submittedName>
</protein>
<evidence type="ECO:0000259" key="5">
    <source>
        <dbReference type="PROSITE" id="PS01124"/>
    </source>
</evidence>
<organism evidence="6 7">
    <name type="scientific">Paraburkholderia ginsengisoli</name>
    <dbReference type="NCBI Taxonomy" id="311231"/>
    <lineage>
        <taxon>Bacteria</taxon>
        <taxon>Pseudomonadati</taxon>
        <taxon>Pseudomonadota</taxon>
        <taxon>Betaproteobacteria</taxon>
        <taxon>Burkholderiales</taxon>
        <taxon>Burkholderiaceae</taxon>
        <taxon>Paraburkholderia</taxon>
    </lineage>
</organism>
<dbReference type="InterPro" id="IPR018060">
    <property type="entry name" value="HTH_AraC"/>
</dbReference>
<keyword evidence="7" id="KW-1185">Reference proteome</keyword>
<dbReference type="SUPFAM" id="SSF51182">
    <property type="entry name" value="RmlC-like cupins"/>
    <property type="match status" value="1"/>
</dbReference>
<keyword evidence="1" id="KW-0805">Transcription regulation</keyword>
<keyword evidence="2" id="KW-0238">DNA-binding</keyword>
<evidence type="ECO:0000313" key="6">
    <source>
        <dbReference type="EMBL" id="QQC66847.1"/>
    </source>
</evidence>
<dbReference type="SMART" id="SM00342">
    <property type="entry name" value="HTH_ARAC"/>
    <property type="match status" value="1"/>
</dbReference>
<evidence type="ECO:0000256" key="3">
    <source>
        <dbReference type="ARBA" id="ARBA00023163"/>
    </source>
</evidence>
<dbReference type="InterPro" id="IPR018062">
    <property type="entry name" value="HTH_AraC-typ_CS"/>
</dbReference>
<reference evidence="6 7" key="1">
    <citation type="submission" date="2020-12" db="EMBL/GenBank/DDBJ databases">
        <title>FDA dAtabase for Regulatory Grade micrObial Sequences (FDA-ARGOS): Supporting development and validation of Infectious Disease Dx tests.</title>
        <authorList>
            <person name="Nelson B."/>
            <person name="Plummer A."/>
            <person name="Tallon L."/>
            <person name="Sadzewicz L."/>
            <person name="Zhao X."/>
            <person name="Boylan J."/>
            <person name="Ott S."/>
            <person name="Bowen H."/>
            <person name="Vavikolanu K."/>
            <person name="Mehta A."/>
            <person name="Aluvathingal J."/>
            <person name="Nadendla S."/>
            <person name="Myers T."/>
            <person name="Yan Y."/>
            <person name="Sichtig H."/>
        </authorList>
    </citation>
    <scope>NUCLEOTIDE SEQUENCE [LARGE SCALE GENOMIC DNA]</scope>
    <source>
        <strain evidence="6 7">FDAARGOS_1049</strain>
    </source>
</reference>
<evidence type="ECO:0000256" key="1">
    <source>
        <dbReference type="ARBA" id="ARBA00023015"/>
    </source>
</evidence>
<accession>A0A7T4N7X9</accession>
<dbReference type="InterPro" id="IPR011051">
    <property type="entry name" value="RmlC_Cupin_sf"/>
</dbReference>
<dbReference type="Gene3D" id="1.10.10.60">
    <property type="entry name" value="Homeodomain-like"/>
    <property type="match status" value="1"/>
</dbReference>
<dbReference type="InterPro" id="IPR032783">
    <property type="entry name" value="AraC_lig"/>
</dbReference>
<feature type="region of interest" description="Disordered" evidence="4">
    <location>
        <begin position="1"/>
        <end position="20"/>
    </location>
</feature>
<dbReference type="InterPro" id="IPR009057">
    <property type="entry name" value="Homeodomain-like_sf"/>
</dbReference>